<evidence type="ECO:0000259" key="2">
    <source>
        <dbReference type="Pfam" id="PF00561"/>
    </source>
</evidence>
<reference evidence="3 4" key="1">
    <citation type="submission" date="2023-01" db="EMBL/GenBank/DDBJ databases">
        <title>Novel species of the genus Asticcacaulis isolated from rivers.</title>
        <authorList>
            <person name="Lu H."/>
        </authorList>
    </citation>
    <scope>NUCLEOTIDE SEQUENCE [LARGE SCALE GENOMIC DNA]</scope>
    <source>
        <strain evidence="3 4">LKC15W</strain>
    </source>
</reference>
<sequence>MRERRHAPSAAELSYLLTRHDNFLVAIEPVLLDAHMDDMTATLHTLPDLTGVDVIAPIPADFRLASGQKLMQSHAIGRVYGPPGAPMVIAVGGISASRVLFQKEDSTDTAPGWWEGVAGPNQALDLNHWRVLSIDFAPSLPADQVYTISTHDQARLVKLLLDQLGVTEVHDFIGASYGAMIGLAFAELYPDVVKRLCVISAAHRAHPMATAMRGLQRRILMFGKQTGHERDAISLARQLAMTTYRSEQEFLERFDGLAPDVAGENYTVCNYLRARGDAYTASDVNRWVSLSDSLDRHRVDPKAIKAKVFLAAVPTDRLVPYADMVALHESLSDSVFIDLPSLYGHDAFLKEIERVSNIVKQSLET</sequence>
<dbReference type="SUPFAM" id="SSF53474">
    <property type="entry name" value="alpha/beta-Hydrolases"/>
    <property type="match status" value="1"/>
</dbReference>
<dbReference type="Gene3D" id="3.40.50.1820">
    <property type="entry name" value="alpha/beta hydrolase"/>
    <property type="match status" value="1"/>
</dbReference>
<dbReference type="InterPro" id="IPR029058">
    <property type="entry name" value="AB_hydrolase_fold"/>
</dbReference>
<keyword evidence="3" id="KW-0012">Acyltransferase</keyword>
<protein>
    <submittedName>
        <fullName evidence="3">Homoserine O-succinyltransferase</fullName>
        <ecNumber evidence="3">2.3.1.46</ecNumber>
    </submittedName>
</protein>
<gene>
    <name evidence="3" type="ORF">PQU98_14885</name>
</gene>
<organism evidence="3 4">
    <name type="scientific">Asticcacaulis machinosus</name>
    <dbReference type="NCBI Taxonomy" id="2984211"/>
    <lineage>
        <taxon>Bacteria</taxon>
        <taxon>Pseudomonadati</taxon>
        <taxon>Pseudomonadota</taxon>
        <taxon>Alphaproteobacteria</taxon>
        <taxon>Caulobacterales</taxon>
        <taxon>Caulobacteraceae</taxon>
        <taxon>Asticcacaulis</taxon>
    </lineage>
</organism>
<dbReference type="InterPro" id="IPR000073">
    <property type="entry name" value="AB_hydrolase_1"/>
</dbReference>
<dbReference type="PANTHER" id="PTHR32268:SF11">
    <property type="entry name" value="HOMOSERINE O-ACETYLTRANSFERASE"/>
    <property type="match status" value="1"/>
</dbReference>
<dbReference type="EMBL" id="JAQQKV010000003">
    <property type="protein sequence ID" value="MDC7677429.1"/>
    <property type="molecule type" value="Genomic_DNA"/>
</dbReference>
<dbReference type="GO" id="GO:0008899">
    <property type="term" value="F:homoserine O-succinyltransferase activity"/>
    <property type="evidence" value="ECO:0007669"/>
    <property type="project" value="UniProtKB-EC"/>
</dbReference>
<proteinExistence type="predicted"/>
<dbReference type="Proteomes" id="UP001218579">
    <property type="component" value="Unassembled WGS sequence"/>
</dbReference>
<dbReference type="NCBIfam" id="NF006449">
    <property type="entry name" value="PRK08775.1"/>
    <property type="match status" value="1"/>
</dbReference>
<evidence type="ECO:0000313" key="3">
    <source>
        <dbReference type="EMBL" id="MDC7677429.1"/>
    </source>
</evidence>
<comment type="caution">
    <text evidence="3">The sequence shown here is derived from an EMBL/GenBank/DDBJ whole genome shotgun (WGS) entry which is preliminary data.</text>
</comment>
<name>A0ABT5HMF7_9CAUL</name>
<evidence type="ECO:0000313" key="4">
    <source>
        <dbReference type="Proteomes" id="UP001218579"/>
    </source>
</evidence>
<dbReference type="Pfam" id="PF00561">
    <property type="entry name" value="Abhydrolase_1"/>
    <property type="match status" value="1"/>
</dbReference>
<keyword evidence="4" id="KW-1185">Reference proteome</keyword>
<feature type="domain" description="AB hydrolase-1" evidence="2">
    <location>
        <begin position="122"/>
        <end position="349"/>
    </location>
</feature>
<evidence type="ECO:0000256" key="1">
    <source>
        <dbReference type="ARBA" id="ARBA00022679"/>
    </source>
</evidence>
<dbReference type="PANTHER" id="PTHR32268">
    <property type="entry name" value="HOMOSERINE O-ACETYLTRANSFERASE"/>
    <property type="match status" value="1"/>
</dbReference>
<accession>A0ABT5HMF7</accession>
<dbReference type="InterPro" id="IPR008220">
    <property type="entry name" value="HAT_MetX-like"/>
</dbReference>
<dbReference type="RefSeq" id="WP_272745748.1">
    <property type="nucleotide sequence ID" value="NZ_JAQQKV010000003.1"/>
</dbReference>
<keyword evidence="1 3" id="KW-0808">Transferase</keyword>
<dbReference type="EC" id="2.3.1.46" evidence="3"/>